<name>C7H447_FAED2</name>
<dbReference type="HOGENOM" id="CLU_1193377_0_0_9"/>
<keyword evidence="2" id="KW-1185">Reference proteome</keyword>
<comment type="caution">
    <text evidence="1">The sequence shown here is derived from an EMBL/GenBank/DDBJ whole genome shotgun (WGS) entry which is preliminary data.</text>
</comment>
<proteinExistence type="predicted"/>
<evidence type="ECO:0000313" key="2">
    <source>
        <dbReference type="Proteomes" id="UP000004619"/>
    </source>
</evidence>
<dbReference type="AlphaFoldDB" id="C7H447"/>
<dbReference type="STRING" id="411483.FAEPRAA2165_01060"/>
<dbReference type="Proteomes" id="UP000004619">
    <property type="component" value="Unassembled WGS sequence"/>
</dbReference>
<reference evidence="1" key="1">
    <citation type="submission" date="2009-08" db="EMBL/GenBank/DDBJ databases">
        <authorList>
            <person name="Weinstock G."/>
            <person name="Sodergren E."/>
            <person name="Clifton S."/>
            <person name="Fulton L."/>
            <person name="Fulton B."/>
            <person name="Courtney L."/>
            <person name="Fronick C."/>
            <person name="Harrison M."/>
            <person name="Strong C."/>
            <person name="Farmer C."/>
            <person name="Delahaunty K."/>
            <person name="Markovic C."/>
            <person name="Hall O."/>
            <person name="Minx P."/>
            <person name="Tomlinson C."/>
            <person name="Mitreva M."/>
            <person name="Nelson J."/>
            <person name="Hou S."/>
            <person name="Wollam A."/>
            <person name="Pepin K.H."/>
            <person name="Johnson M."/>
            <person name="Bhonagiri V."/>
            <person name="Nash W.E."/>
            <person name="Warren W."/>
            <person name="Chinwalla A."/>
            <person name="Mardis E.R."/>
            <person name="Wilson R.K."/>
        </authorList>
    </citation>
    <scope>NUCLEOTIDE SEQUENCE [LARGE SCALE GENOMIC DNA]</scope>
    <source>
        <strain evidence="1">A2-165</strain>
    </source>
</reference>
<accession>C7H447</accession>
<evidence type="ECO:0000313" key="1">
    <source>
        <dbReference type="EMBL" id="EEU97379.1"/>
    </source>
</evidence>
<gene>
    <name evidence="1" type="ORF">FAEPRAA2165_01060</name>
</gene>
<dbReference type="EMBL" id="ACOP02000022">
    <property type="protein sequence ID" value="EEU97379.1"/>
    <property type="molecule type" value="Genomic_DNA"/>
</dbReference>
<protein>
    <submittedName>
        <fullName evidence="1">Uncharacterized protein</fullName>
    </submittedName>
</protein>
<organism evidence="1 2">
    <name type="scientific">Faecalibacterium duncaniae (strain DSM 17677 / JCM 31915 / A2-165)</name>
    <name type="common">Faecalibacterium prausnitzii</name>
    <dbReference type="NCBI Taxonomy" id="411483"/>
    <lineage>
        <taxon>Bacteria</taxon>
        <taxon>Bacillati</taxon>
        <taxon>Bacillota</taxon>
        <taxon>Clostridia</taxon>
        <taxon>Eubacteriales</taxon>
        <taxon>Oscillospiraceae</taxon>
        <taxon>Faecalibacterium</taxon>
    </lineage>
</organism>
<sequence length="232" mass="24434">MVENDLSSRHSKAENGGTLVEQAQIYSGALVQLGKMARGGIGVAVSLPAAAAGEVAALIFDKAHHIGERITKKHTDLMGKIGFAAQPPGQLPQHTVTIGSILRQGIALALQELLHRLIGQHLTQAALAVNINEIPVGLSTALEDPDLQPLLPQLVIPAAHPGSQVGAVPGLIAEQPGWLQPCQHRRALFDHHGLKITLHGCFPPLSFSSGTAFPAAPRSMQALQLDISNLKL</sequence>